<dbReference type="PANTHER" id="PTHR42832">
    <property type="entry name" value="AMINO ACID AMINOTRANSFERASE"/>
    <property type="match status" value="1"/>
</dbReference>
<dbReference type="InterPro" id="IPR004838">
    <property type="entry name" value="NHTrfase_class1_PyrdxlP-BS"/>
</dbReference>
<name>A0A1H5U1L8_9CLOT</name>
<dbReference type="Proteomes" id="UP000242850">
    <property type="component" value="Unassembled WGS sequence"/>
</dbReference>
<evidence type="ECO:0000256" key="1">
    <source>
        <dbReference type="ARBA" id="ARBA00001933"/>
    </source>
</evidence>
<keyword evidence="7" id="KW-1185">Reference proteome</keyword>
<dbReference type="GO" id="GO:0030170">
    <property type="term" value="F:pyridoxal phosphate binding"/>
    <property type="evidence" value="ECO:0007669"/>
    <property type="project" value="InterPro"/>
</dbReference>
<dbReference type="Gene3D" id="3.40.640.10">
    <property type="entry name" value="Type I PLP-dependent aspartate aminotransferase-like (Major domain)"/>
    <property type="match status" value="1"/>
</dbReference>
<dbReference type="EC" id="2.6.1.-" evidence="4"/>
<dbReference type="OrthoDB" id="9802328at2"/>
<accession>A0A1H5U1L8</accession>
<reference evidence="7" key="1">
    <citation type="submission" date="2016-10" db="EMBL/GenBank/DDBJ databases">
        <authorList>
            <person name="Varghese N."/>
            <person name="Submissions S."/>
        </authorList>
    </citation>
    <scope>NUCLEOTIDE SEQUENCE [LARGE SCALE GENOMIC DNA]</scope>
    <source>
        <strain evidence="7">DSM 5463</strain>
    </source>
</reference>
<dbReference type="InterPro" id="IPR050881">
    <property type="entry name" value="LL-DAP_aminotransferase"/>
</dbReference>
<evidence type="ECO:0000259" key="5">
    <source>
        <dbReference type="Pfam" id="PF00155"/>
    </source>
</evidence>
<dbReference type="SUPFAM" id="SSF53383">
    <property type="entry name" value="PLP-dependent transferases"/>
    <property type="match status" value="1"/>
</dbReference>
<dbReference type="PROSITE" id="PS00105">
    <property type="entry name" value="AA_TRANSFER_CLASS_1"/>
    <property type="match status" value="1"/>
</dbReference>
<dbReference type="InterPro" id="IPR015424">
    <property type="entry name" value="PyrdxlP-dep_Trfase"/>
</dbReference>
<comment type="cofactor">
    <cofactor evidence="1 4">
        <name>pyridoxal 5'-phosphate</name>
        <dbReference type="ChEBI" id="CHEBI:597326"/>
    </cofactor>
</comment>
<proteinExistence type="inferred from homology"/>
<dbReference type="Gene3D" id="3.90.1150.10">
    <property type="entry name" value="Aspartate Aminotransferase, domain 1"/>
    <property type="match status" value="1"/>
</dbReference>
<evidence type="ECO:0000313" key="7">
    <source>
        <dbReference type="Proteomes" id="UP000242850"/>
    </source>
</evidence>
<feature type="domain" description="Aminotransferase class I/classII large" evidence="5">
    <location>
        <begin position="31"/>
        <end position="376"/>
    </location>
</feature>
<evidence type="ECO:0000256" key="4">
    <source>
        <dbReference type="RuleBase" id="RU000481"/>
    </source>
</evidence>
<dbReference type="EMBL" id="FNUK01000007">
    <property type="protein sequence ID" value="SEF68151.1"/>
    <property type="molecule type" value="Genomic_DNA"/>
</dbReference>
<organism evidence="6 7">
    <name type="scientific">Caloramator fervidus</name>
    <dbReference type="NCBI Taxonomy" id="29344"/>
    <lineage>
        <taxon>Bacteria</taxon>
        <taxon>Bacillati</taxon>
        <taxon>Bacillota</taxon>
        <taxon>Clostridia</taxon>
        <taxon>Eubacteriales</taxon>
        <taxon>Clostridiaceae</taxon>
        <taxon>Caloramator</taxon>
    </lineage>
</organism>
<evidence type="ECO:0000256" key="2">
    <source>
        <dbReference type="ARBA" id="ARBA00022576"/>
    </source>
</evidence>
<dbReference type="AlphaFoldDB" id="A0A1H5U1L8"/>
<sequence length="385" mass="43943">MKLSNRILEIPKYIFSRLEEQKNKLCKNNVEVIDLSIGDPDIRTPDFIKEELIRNLNSENYYKYPPYSGVKEFKIEVANFYKRHFGVELDYENEVGVLIGAKEGLAHIFLALTDPGDYCLIPEPSYPVYNFAAIISGCVPYKIYLSDKEDYLPNLGKISPEVCRKAKLFIVNYPNNPTGACASLDFYNELIEYGIKNDIIIINDAAYSNIVCDDKYKISLLQAKYAKKIAVEIGSLSKNFNMTGWRIGYIVGNKEIIRRLLTIKSNIDSGQFIPIQLAGACALKEGDNFIKSMNDIYNLRRKFVSSLLNQKQIEVYNSKGTFYVWFKVPNNFSSQQFCEFVLNKAYVMLTPGEAFGKAGEKFCRLSLTADFDRLKLAIDKICEVL</sequence>
<keyword evidence="3 4" id="KW-0808">Transferase</keyword>
<keyword evidence="2 4" id="KW-0032">Aminotransferase</keyword>
<protein>
    <recommendedName>
        <fullName evidence="4">Aminotransferase</fullName>
        <ecNumber evidence="4">2.6.1.-</ecNumber>
    </recommendedName>
</protein>
<dbReference type="PANTHER" id="PTHR42832:SF3">
    <property type="entry name" value="L-GLUTAMINE--4-(METHYLSULFANYL)-2-OXOBUTANOATE AMINOTRANSFERASE"/>
    <property type="match status" value="1"/>
</dbReference>
<comment type="similarity">
    <text evidence="4">Belongs to the class-I pyridoxal-phosphate-dependent aminotransferase family.</text>
</comment>
<dbReference type="InterPro" id="IPR004839">
    <property type="entry name" value="Aminotransferase_I/II_large"/>
</dbReference>
<dbReference type="Pfam" id="PF00155">
    <property type="entry name" value="Aminotran_1_2"/>
    <property type="match status" value="1"/>
</dbReference>
<evidence type="ECO:0000256" key="3">
    <source>
        <dbReference type="ARBA" id="ARBA00022679"/>
    </source>
</evidence>
<dbReference type="InterPro" id="IPR015421">
    <property type="entry name" value="PyrdxlP-dep_Trfase_major"/>
</dbReference>
<dbReference type="GO" id="GO:0008483">
    <property type="term" value="F:transaminase activity"/>
    <property type="evidence" value="ECO:0007669"/>
    <property type="project" value="UniProtKB-KW"/>
</dbReference>
<dbReference type="InterPro" id="IPR015422">
    <property type="entry name" value="PyrdxlP-dep_Trfase_small"/>
</dbReference>
<dbReference type="RefSeq" id="WP_159945786.1">
    <property type="nucleotide sequence ID" value="NZ_FNUK01000007.1"/>
</dbReference>
<evidence type="ECO:0000313" key="6">
    <source>
        <dbReference type="EMBL" id="SEF68151.1"/>
    </source>
</evidence>
<dbReference type="CDD" id="cd00609">
    <property type="entry name" value="AAT_like"/>
    <property type="match status" value="1"/>
</dbReference>
<gene>
    <name evidence="6" type="ORF">SAMN05660865_00749</name>
</gene>